<protein>
    <submittedName>
        <fullName evidence="1">Uncharacterized protein</fullName>
    </submittedName>
</protein>
<reference evidence="1" key="1">
    <citation type="submission" date="2018-05" db="EMBL/GenBank/DDBJ databases">
        <authorList>
            <person name="Lanie J.A."/>
            <person name="Ng W.-L."/>
            <person name="Kazmierczak K.M."/>
            <person name="Andrzejewski T.M."/>
            <person name="Davidsen T.M."/>
            <person name="Wayne K.J."/>
            <person name="Tettelin H."/>
            <person name="Glass J.I."/>
            <person name="Rusch D."/>
            <person name="Podicherti R."/>
            <person name="Tsui H.-C.T."/>
            <person name="Winkler M.E."/>
        </authorList>
    </citation>
    <scope>NUCLEOTIDE SEQUENCE</scope>
</reference>
<evidence type="ECO:0000313" key="1">
    <source>
        <dbReference type="EMBL" id="SVB26100.1"/>
    </source>
</evidence>
<feature type="non-terminal residue" evidence="1">
    <location>
        <position position="1"/>
    </location>
</feature>
<organism evidence="1">
    <name type="scientific">marine metagenome</name>
    <dbReference type="NCBI Taxonomy" id="408172"/>
    <lineage>
        <taxon>unclassified sequences</taxon>
        <taxon>metagenomes</taxon>
        <taxon>ecological metagenomes</taxon>
    </lineage>
</organism>
<proteinExistence type="predicted"/>
<sequence>VKKIQKLFYLIVFIPIFISGQNQSNMYVRGDINGWGSTSMTLRDLGTDTWIVSITEAETDGTSEFKFANTSDWSGSDWSRGAAVTIGSKTTWYDPNGGNGNFSQTSGKYYTFIIKDVATDNNSEGYIFEFSQTPISISSVEDEVNTTSTSAITITVALSGTPDSNERVYIRYTTDNWSSSAVVEGDPSSSSIDINIPGQSAGTTVNYYAFTSITSISNSDADLATISFDNNSGNNYSYYIESGTVTISGSSNHFRMMSSPVAGTVYDDILGSLWIQGMTNGDTESGTANVWTYSGTSWSALSNLNTASQTAGVGFLVYVFSDIDDDGDDDLPVSLSVSGTVNSSSATVPSSGSVDDGEYALAGNPYAQTIDWDDVTKSNITSTVYVYDDAKSGGAGWIDWNGSSGDLSNGLIAPYQGFIIKGTGGSGTITIETADKSSSSGTFYKTAQTYSATFTVSSETNSQNFYFSFNEGGDVGMDIYDAHKLFPLDITPRLVGMTFADGSALSTNNLPLEFSGTTEIDMDVMSLNVSEGVFETTVEDVTLTWDLSSVPSGMSFVFTNNET</sequence>
<accession>A0A382CJ54</accession>
<feature type="non-terminal residue" evidence="1">
    <location>
        <position position="563"/>
    </location>
</feature>
<dbReference type="Gene3D" id="2.60.40.3620">
    <property type="match status" value="1"/>
</dbReference>
<dbReference type="EMBL" id="UINC01034757">
    <property type="protein sequence ID" value="SVB26100.1"/>
    <property type="molecule type" value="Genomic_DNA"/>
</dbReference>
<gene>
    <name evidence="1" type="ORF">METZ01_LOCUS178954</name>
</gene>
<name>A0A382CJ54_9ZZZZ</name>
<dbReference type="AlphaFoldDB" id="A0A382CJ54"/>